<gene>
    <name evidence="2" type="ORF">LIER_32441</name>
</gene>
<evidence type="ECO:0000313" key="3">
    <source>
        <dbReference type="Proteomes" id="UP001454036"/>
    </source>
</evidence>
<dbReference type="EMBL" id="BAABME010012475">
    <property type="protein sequence ID" value="GAA0185153.1"/>
    <property type="molecule type" value="Genomic_DNA"/>
</dbReference>
<dbReference type="AlphaFoldDB" id="A0AAV3RVL6"/>
<proteinExistence type="predicted"/>
<keyword evidence="3" id="KW-1185">Reference proteome</keyword>
<evidence type="ECO:0000313" key="2">
    <source>
        <dbReference type="EMBL" id="GAA0185153.1"/>
    </source>
</evidence>
<dbReference type="Proteomes" id="UP001454036">
    <property type="component" value="Unassembled WGS sequence"/>
</dbReference>
<sequence length="99" mass="11650">MTRSCLKIFRHKKLKFDRDNGTKYIKHRIILNHTTDEVEPSRWIDSEVSSDEGLSSDTERTESNDEMDLDKADHVDQPVCLDNSNDEENKSWNRLDQPE</sequence>
<feature type="compositionally biased region" description="Basic and acidic residues" evidence="1">
    <location>
        <begin position="87"/>
        <end position="99"/>
    </location>
</feature>
<protein>
    <submittedName>
        <fullName evidence="2">Uncharacterized protein</fullName>
    </submittedName>
</protein>
<feature type="compositionally biased region" description="Basic and acidic residues" evidence="1">
    <location>
        <begin position="57"/>
        <end position="76"/>
    </location>
</feature>
<feature type="region of interest" description="Disordered" evidence="1">
    <location>
        <begin position="39"/>
        <end position="99"/>
    </location>
</feature>
<comment type="caution">
    <text evidence="2">The sequence shown here is derived from an EMBL/GenBank/DDBJ whole genome shotgun (WGS) entry which is preliminary data.</text>
</comment>
<evidence type="ECO:0000256" key="1">
    <source>
        <dbReference type="SAM" id="MobiDB-lite"/>
    </source>
</evidence>
<accession>A0AAV3RVL6</accession>
<organism evidence="2 3">
    <name type="scientific">Lithospermum erythrorhizon</name>
    <name type="common">Purple gromwell</name>
    <name type="synonym">Lithospermum officinale var. erythrorhizon</name>
    <dbReference type="NCBI Taxonomy" id="34254"/>
    <lineage>
        <taxon>Eukaryota</taxon>
        <taxon>Viridiplantae</taxon>
        <taxon>Streptophyta</taxon>
        <taxon>Embryophyta</taxon>
        <taxon>Tracheophyta</taxon>
        <taxon>Spermatophyta</taxon>
        <taxon>Magnoliopsida</taxon>
        <taxon>eudicotyledons</taxon>
        <taxon>Gunneridae</taxon>
        <taxon>Pentapetalae</taxon>
        <taxon>asterids</taxon>
        <taxon>lamiids</taxon>
        <taxon>Boraginales</taxon>
        <taxon>Boraginaceae</taxon>
        <taxon>Boraginoideae</taxon>
        <taxon>Lithospermeae</taxon>
        <taxon>Lithospermum</taxon>
    </lineage>
</organism>
<reference evidence="2 3" key="1">
    <citation type="submission" date="2024-01" db="EMBL/GenBank/DDBJ databases">
        <title>The complete chloroplast genome sequence of Lithospermum erythrorhizon: insights into the phylogenetic relationship among Boraginaceae species and the maternal lineages of purple gromwells.</title>
        <authorList>
            <person name="Okada T."/>
            <person name="Watanabe K."/>
        </authorList>
    </citation>
    <scope>NUCLEOTIDE SEQUENCE [LARGE SCALE GENOMIC DNA]</scope>
</reference>
<name>A0AAV3RVL6_LITER</name>